<dbReference type="EMBL" id="VORW01000001">
    <property type="protein sequence ID" value="TXE14878.1"/>
    <property type="molecule type" value="Genomic_DNA"/>
</dbReference>
<dbReference type="InterPro" id="IPR052893">
    <property type="entry name" value="TCS_response_regulator"/>
</dbReference>
<dbReference type="Gene3D" id="3.40.50.2300">
    <property type="match status" value="1"/>
</dbReference>
<dbReference type="CDD" id="cd17557">
    <property type="entry name" value="REC_Rcp-like"/>
    <property type="match status" value="1"/>
</dbReference>
<comment type="caution">
    <text evidence="3">The sequence shown here is derived from an EMBL/GenBank/DDBJ whole genome shotgun (WGS) entry which is preliminary data.</text>
</comment>
<dbReference type="SUPFAM" id="SSF52172">
    <property type="entry name" value="CheY-like"/>
    <property type="match status" value="1"/>
</dbReference>
<dbReference type="InterPro" id="IPR001789">
    <property type="entry name" value="Sig_transdc_resp-reg_receiver"/>
</dbReference>
<keyword evidence="1" id="KW-0597">Phosphoprotein</keyword>
<dbReference type="PANTHER" id="PTHR44520:SF2">
    <property type="entry name" value="RESPONSE REGULATOR RCP1"/>
    <property type="match status" value="1"/>
</dbReference>
<sequence>MKPINILLVEDNEGDIVLLMEAFGDDKIVNKIDIARDGAEAIDLLNGLADTNSEGLPDLILLDINLPKKNGYEVISSIRNNPLLGEIPVIILTTSSSEMEIIKAKNLEAYCYIIKPSEIAEYVKVVRKIEEFWLLTLELQKLKRNGKG</sequence>
<dbReference type="AlphaFoldDB" id="A0A5C7B1X3"/>
<accession>A0A5C7B1X3</accession>
<gene>
    <name evidence="3" type="ORF">ESV85_03960</name>
</gene>
<dbReference type="OrthoDB" id="7631574at2"/>
<evidence type="ECO:0000313" key="3">
    <source>
        <dbReference type="EMBL" id="TXE14878.1"/>
    </source>
</evidence>
<proteinExistence type="predicted"/>
<dbReference type="SMART" id="SM00448">
    <property type="entry name" value="REC"/>
    <property type="match status" value="1"/>
</dbReference>
<dbReference type="InterPro" id="IPR011006">
    <property type="entry name" value="CheY-like_superfamily"/>
</dbReference>
<dbReference type="PANTHER" id="PTHR44520">
    <property type="entry name" value="RESPONSE REGULATOR RCP1-RELATED"/>
    <property type="match status" value="1"/>
</dbReference>
<evidence type="ECO:0000259" key="2">
    <source>
        <dbReference type="PROSITE" id="PS50110"/>
    </source>
</evidence>
<organism evidence="3 4">
    <name type="scientific">Algoriphagus aquimarinus</name>
    <dbReference type="NCBI Taxonomy" id="237018"/>
    <lineage>
        <taxon>Bacteria</taxon>
        <taxon>Pseudomonadati</taxon>
        <taxon>Bacteroidota</taxon>
        <taxon>Cytophagia</taxon>
        <taxon>Cytophagales</taxon>
        <taxon>Cyclobacteriaceae</taxon>
        <taxon>Algoriphagus</taxon>
    </lineage>
</organism>
<reference evidence="3 4" key="1">
    <citation type="submission" date="2019-08" db="EMBL/GenBank/DDBJ databases">
        <title>Genomes sequence of Algoriphagus aquimarinus ACAM450.</title>
        <authorList>
            <person name="Bowman J.P."/>
        </authorList>
    </citation>
    <scope>NUCLEOTIDE SEQUENCE [LARGE SCALE GENOMIC DNA]</scope>
    <source>
        <strain evidence="3 4">ACAM 450</strain>
    </source>
</reference>
<feature type="modified residue" description="4-aspartylphosphate" evidence="1">
    <location>
        <position position="63"/>
    </location>
</feature>
<evidence type="ECO:0000256" key="1">
    <source>
        <dbReference type="PROSITE-ProRule" id="PRU00169"/>
    </source>
</evidence>
<protein>
    <submittedName>
        <fullName evidence="3">Response regulator</fullName>
    </submittedName>
</protein>
<dbReference type="GO" id="GO:0000160">
    <property type="term" value="P:phosphorelay signal transduction system"/>
    <property type="evidence" value="ECO:0007669"/>
    <property type="project" value="InterPro"/>
</dbReference>
<dbReference type="Pfam" id="PF00072">
    <property type="entry name" value="Response_reg"/>
    <property type="match status" value="1"/>
</dbReference>
<feature type="domain" description="Response regulatory" evidence="2">
    <location>
        <begin position="5"/>
        <end position="130"/>
    </location>
</feature>
<dbReference type="Proteomes" id="UP000321935">
    <property type="component" value="Unassembled WGS sequence"/>
</dbReference>
<dbReference type="PROSITE" id="PS50110">
    <property type="entry name" value="RESPONSE_REGULATORY"/>
    <property type="match status" value="1"/>
</dbReference>
<evidence type="ECO:0000313" key="4">
    <source>
        <dbReference type="Proteomes" id="UP000321935"/>
    </source>
</evidence>
<name>A0A5C7B1X3_9BACT</name>